<evidence type="ECO:0000256" key="1">
    <source>
        <dbReference type="SAM" id="Phobius"/>
    </source>
</evidence>
<gene>
    <name evidence="2" type="ORF">L2716_02490</name>
</gene>
<proteinExistence type="predicted"/>
<accession>A0ABS9GYG8</accession>
<dbReference type="EMBL" id="JAKIJS010000001">
    <property type="protein sequence ID" value="MCF6136582.1"/>
    <property type="molecule type" value="Genomic_DNA"/>
</dbReference>
<dbReference type="RefSeq" id="WP_236331455.1">
    <property type="nucleotide sequence ID" value="NZ_JAKIJS010000001.1"/>
</dbReference>
<reference evidence="2 3" key="1">
    <citation type="submission" date="2022-01" db="EMBL/GenBank/DDBJ databases">
        <title>Alkalihalobacillus sp. EGI L200015, a novel bacterium isolated from a salt lake sediment.</title>
        <authorList>
            <person name="Gao L."/>
            <person name="Fang B.-Z."/>
            <person name="Li W.-J."/>
        </authorList>
    </citation>
    <scope>NUCLEOTIDE SEQUENCE [LARGE SCALE GENOMIC DNA]</scope>
    <source>
        <strain evidence="2 3">KCTC 12718</strain>
    </source>
</reference>
<sequence length="298" mass="35048">MIYINLILFVIVALVLRSFYKKREEVEAHLGWKIVGYYMLGIFSLTLNEWAIPVGFIGFLIFFKPTLNKKIKTYSAYTGLAMFALSFFILPYLEESIYEFPRKVEANGSNIYSFEFEENWQQIRDEFDINFAVLNGIKLEYTSAGKIENMRVEAVDQSNGVDRIYYWITRSGDGQFKVNRSRSEYQIDPYWQQGIEQMTVMNFFRMLDEVDFRDLRPNPDSERFELSSHDFMKTSYAVKGNEKFAINGSEVVEISNDQLPVYGYMVDICENDGTEKGCTEHTQYIFDAELNWREENHE</sequence>
<feature type="transmembrane region" description="Helical" evidence="1">
    <location>
        <begin position="74"/>
        <end position="93"/>
    </location>
</feature>
<dbReference type="Proteomes" id="UP001649381">
    <property type="component" value="Unassembled WGS sequence"/>
</dbReference>
<feature type="transmembrane region" description="Helical" evidence="1">
    <location>
        <begin position="37"/>
        <end position="62"/>
    </location>
</feature>
<protein>
    <submittedName>
        <fullName evidence="2">Uncharacterized protein</fullName>
    </submittedName>
</protein>
<comment type="caution">
    <text evidence="2">The sequence shown here is derived from an EMBL/GenBank/DDBJ whole genome shotgun (WGS) entry which is preliminary data.</text>
</comment>
<name>A0ABS9GYG8_9BACL</name>
<evidence type="ECO:0000313" key="2">
    <source>
        <dbReference type="EMBL" id="MCF6136582.1"/>
    </source>
</evidence>
<keyword evidence="3" id="KW-1185">Reference proteome</keyword>
<keyword evidence="1" id="KW-0472">Membrane</keyword>
<keyword evidence="1" id="KW-0812">Transmembrane</keyword>
<keyword evidence="1" id="KW-1133">Transmembrane helix</keyword>
<organism evidence="2 3">
    <name type="scientific">Pseudalkalibacillus berkeleyi</name>
    <dbReference type="NCBI Taxonomy" id="1069813"/>
    <lineage>
        <taxon>Bacteria</taxon>
        <taxon>Bacillati</taxon>
        <taxon>Bacillota</taxon>
        <taxon>Bacilli</taxon>
        <taxon>Bacillales</taxon>
        <taxon>Fictibacillaceae</taxon>
        <taxon>Pseudalkalibacillus</taxon>
    </lineage>
</organism>
<evidence type="ECO:0000313" key="3">
    <source>
        <dbReference type="Proteomes" id="UP001649381"/>
    </source>
</evidence>